<accession>A0A1A9MZQ8</accession>
<name>A0A1A9MZQ8_9BURK</name>
<reference evidence="3 4" key="1">
    <citation type="submission" date="2016-04" db="EMBL/GenBank/DDBJ databases">
        <title>Reclassification of Paraburkholderia panaciterrae (Farh et al. 2015) Dobritsa &amp; Samadpour 2016 as a later homotypic synonym of Paraburkholderia ginsengiterrae (Farh et al. 2015) Dobritsa &amp; Samadpour 2016.</title>
        <authorList>
            <person name="Dobritsa A.P."/>
            <person name="Kutumbaka K."/>
            <person name="Samadpour M."/>
        </authorList>
    </citation>
    <scope>NUCLEOTIDE SEQUENCE [LARGE SCALE GENOMIC DNA]</scope>
    <source>
        <strain evidence="2 4">DCY85</strain>
        <strain evidence="1 3">DCY85-1</strain>
    </source>
</reference>
<dbReference type="Proteomes" id="UP000077961">
    <property type="component" value="Unassembled WGS sequence"/>
</dbReference>
<gene>
    <name evidence="1" type="ORF">A6V36_13680</name>
    <name evidence="2" type="ORF">A6V37_09525</name>
</gene>
<comment type="caution">
    <text evidence="2">The sequence shown here is derived from an EMBL/GenBank/DDBJ whole genome shotgun (WGS) entry which is preliminary data.</text>
</comment>
<proteinExistence type="predicted"/>
<sequence>MQAEYTTCGTVQTRCYIRSSQREQRLIVNYNQIKWRMVYLCAIQGGAGHVMMQDCPEAFFRGSTAITGHIAVEFGNPGDRTCNETERRQGQLLRARSKLVLFDNPIQCFIESVLDCFSLRSQIDVFNRFCDECENFIRIAFLSIAPECLGRK</sequence>
<evidence type="ECO:0000313" key="4">
    <source>
        <dbReference type="Proteomes" id="UP000078116"/>
    </source>
</evidence>
<evidence type="ECO:0000313" key="1">
    <source>
        <dbReference type="EMBL" id="OAJ52460.1"/>
    </source>
</evidence>
<keyword evidence="3" id="KW-1185">Reference proteome</keyword>
<dbReference type="Proteomes" id="UP000078116">
    <property type="component" value="Unassembled WGS sequence"/>
</dbReference>
<evidence type="ECO:0000313" key="3">
    <source>
        <dbReference type="Proteomes" id="UP000077961"/>
    </source>
</evidence>
<evidence type="ECO:0000313" key="2">
    <source>
        <dbReference type="EMBL" id="OAJ52666.1"/>
    </source>
</evidence>
<dbReference type="AlphaFoldDB" id="A0A1A9MZQ8"/>
<dbReference type="EMBL" id="LXKA01000371">
    <property type="protein sequence ID" value="OAJ52666.1"/>
    <property type="molecule type" value="Genomic_DNA"/>
</dbReference>
<dbReference type="EMBL" id="LXJZ01000231">
    <property type="protein sequence ID" value="OAJ52460.1"/>
    <property type="molecule type" value="Genomic_DNA"/>
</dbReference>
<protein>
    <submittedName>
        <fullName evidence="2">Uncharacterized protein</fullName>
    </submittedName>
</protein>
<organism evidence="2 4">
    <name type="scientific">Paraburkholderia ginsengiterrae</name>
    <dbReference type="NCBI Taxonomy" id="1462993"/>
    <lineage>
        <taxon>Bacteria</taxon>
        <taxon>Pseudomonadati</taxon>
        <taxon>Pseudomonadota</taxon>
        <taxon>Betaproteobacteria</taxon>
        <taxon>Burkholderiales</taxon>
        <taxon>Burkholderiaceae</taxon>
        <taxon>Paraburkholderia</taxon>
    </lineage>
</organism>